<dbReference type="InterPro" id="IPR011009">
    <property type="entry name" value="Kinase-like_dom_sf"/>
</dbReference>
<evidence type="ECO:0000256" key="14">
    <source>
        <dbReference type="SAM" id="Phobius"/>
    </source>
</evidence>
<feature type="domain" description="SH2" evidence="15">
    <location>
        <begin position="274"/>
        <end position="364"/>
    </location>
</feature>
<dbReference type="PROSITE" id="PS50002">
    <property type="entry name" value="SH3"/>
    <property type="match status" value="1"/>
</dbReference>
<dbReference type="Gene3D" id="1.20.120.330">
    <property type="entry name" value="Nucleotidyltransferases domain 2"/>
    <property type="match status" value="1"/>
</dbReference>
<dbReference type="SUPFAM" id="SSF50044">
    <property type="entry name" value="SH3-domain"/>
    <property type="match status" value="1"/>
</dbReference>
<dbReference type="CDD" id="cd09935">
    <property type="entry name" value="SH2_ABL"/>
    <property type="match status" value="1"/>
</dbReference>
<evidence type="ECO:0000259" key="15">
    <source>
        <dbReference type="PROSITE" id="PS50001"/>
    </source>
</evidence>
<feature type="transmembrane region" description="Helical" evidence="14">
    <location>
        <begin position="58"/>
        <end position="75"/>
    </location>
</feature>
<evidence type="ECO:0000256" key="10">
    <source>
        <dbReference type="PROSITE-ProRule" id="PRU00191"/>
    </source>
</evidence>
<dbReference type="FunFam" id="3.30.505.10:FF:000004">
    <property type="entry name" value="Tyrosine-protein kinase"/>
    <property type="match status" value="1"/>
</dbReference>
<feature type="domain" description="SH3" evidence="16">
    <location>
        <begin position="207"/>
        <end position="268"/>
    </location>
</feature>
<dbReference type="GO" id="GO:0007154">
    <property type="term" value="P:cell communication"/>
    <property type="evidence" value="ECO:0007669"/>
    <property type="project" value="UniProtKB-ARBA"/>
</dbReference>
<dbReference type="InterPro" id="IPR036028">
    <property type="entry name" value="SH3-like_dom_sf"/>
</dbReference>
<dbReference type="InterPro" id="IPR050198">
    <property type="entry name" value="Non-receptor_tyrosine_kinases"/>
</dbReference>
<dbReference type="Gene3D" id="2.30.30.40">
    <property type="entry name" value="SH3 Domains"/>
    <property type="match status" value="1"/>
</dbReference>
<dbReference type="Gene3D" id="3.30.200.20">
    <property type="entry name" value="Phosphorylase Kinase, domain 1"/>
    <property type="match status" value="1"/>
</dbReference>
<evidence type="ECO:0000256" key="12">
    <source>
        <dbReference type="PROSITE-ProRule" id="PRU10141"/>
    </source>
</evidence>
<evidence type="ECO:0000259" key="16">
    <source>
        <dbReference type="PROSITE" id="PS50002"/>
    </source>
</evidence>
<dbReference type="PRINTS" id="PR00109">
    <property type="entry name" value="TYRKINASE"/>
</dbReference>
<keyword evidence="6 12" id="KW-0067">ATP-binding</keyword>
<dbReference type="Pfam" id="PF00018">
    <property type="entry name" value="SH3_1"/>
    <property type="match status" value="1"/>
</dbReference>
<evidence type="ECO:0000259" key="17">
    <source>
        <dbReference type="PROSITE" id="PS50011"/>
    </source>
</evidence>
<dbReference type="SMART" id="SM00326">
    <property type="entry name" value="SH3"/>
    <property type="match status" value="1"/>
</dbReference>
<dbReference type="GO" id="GO:0002009">
    <property type="term" value="P:morphogenesis of an epithelium"/>
    <property type="evidence" value="ECO:0007669"/>
    <property type="project" value="UniProtKB-ARBA"/>
</dbReference>
<dbReference type="CDD" id="cd05052">
    <property type="entry name" value="PTKc_Abl"/>
    <property type="match status" value="1"/>
</dbReference>
<gene>
    <name evidence="18" type="ORF">JTE90_013962</name>
</gene>
<evidence type="ECO:0000256" key="11">
    <source>
        <dbReference type="PROSITE-ProRule" id="PRU00192"/>
    </source>
</evidence>
<dbReference type="Gene3D" id="3.30.505.10">
    <property type="entry name" value="SH2 domain"/>
    <property type="match status" value="1"/>
</dbReference>
<feature type="region of interest" description="Disordered" evidence="13">
    <location>
        <begin position="1286"/>
        <end position="1338"/>
    </location>
</feature>
<evidence type="ECO:0000313" key="19">
    <source>
        <dbReference type="Proteomes" id="UP000827092"/>
    </source>
</evidence>
<dbReference type="InterPro" id="IPR036860">
    <property type="entry name" value="SH2_dom_sf"/>
</dbReference>
<keyword evidence="14" id="KW-0472">Membrane</keyword>
<dbReference type="GO" id="GO:0005524">
    <property type="term" value="F:ATP binding"/>
    <property type="evidence" value="ECO:0007669"/>
    <property type="project" value="UniProtKB-UniRule"/>
</dbReference>
<dbReference type="EC" id="2.7.10.2" evidence="1"/>
<keyword evidence="14" id="KW-1133">Transmembrane helix</keyword>
<dbReference type="PROSITE" id="PS00109">
    <property type="entry name" value="PROTEIN_KINASE_TYR"/>
    <property type="match status" value="1"/>
</dbReference>
<feature type="region of interest" description="Disordered" evidence="13">
    <location>
        <begin position="784"/>
        <end position="842"/>
    </location>
</feature>
<keyword evidence="4 12" id="KW-0547">Nucleotide-binding</keyword>
<dbReference type="Gene3D" id="1.10.510.10">
    <property type="entry name" value="Transferase(Phosphotransferase) domain 1"/>
    <property type="match status" value="1"/>
</dbReference>
<dbReference type="Pfam" id="PF07714">
    <property type="entry name" value="PK_Tyr_Ser-Thr"/>
    <property type="match status" value="1"/>
</dbReference>
<dbReference type="InterPro" id="IPR000719">
    <property type="entry name" value="Prot_kinase_dom"/>
</dbReference>
<dbReference type="GO" id="GO:0023052">
    <property type="term" value="P:signaling"/>
    <property type="evidence" value="ECO:0007669"/>
    <property type="project" value="UniProtKB-ARBA"/>
</dbReference>
<proteinExistence type="predicted"/>
<dbReference type="Pfam" id="PF08919">
    <property type="entry name" value="F_actin_bind"/>
    <property type="match status" value="1"/>
</dbReference>
<dbReference type="GO" id="GO:0048468">
    <property type="term" value="P:cell development"/>
    <property type="evidence" value="ECO:0007669"/>
    <property type="project" value="UniProtKB-ARBA"/>
</dbReference>
<comment type="caution">
    <text evidence="18">The sequence shown here is derived from an EMBL/GenBank/DDBJ whole genome shotgun (WGS) entry which is preliminary data.</text>
</comment>
<dbReference type="PROSITE" id="PS50011">
    <property type="entry name" value="PROTEIN_KINASE_DOM"/>
    <property type="match status" value="1"/>
</dbReference>
<dbReference type="CDD" id="cd11850">
    <property type="entry name" value="SH3_Abl"/>
    <property type="match status" value="1"/>
</dbReference>
<evidence type="ECO:0000256" key="13">
    <source>
        <dbReference type="SAM" id="MobiDB-lite"/>
    </source>
</evidence>
<dbReference type="SUPFAM" id="SSF55550">
    <property type="entry name" value="SH2 domain"/>
    <property type="match status" value="1"/>
</dbReference>
<dbReference type="GO" id="GO:0004715">
    <property type="term" value="F:non-membrane spanning protein tyrosine kinase activity"/>
    <property type="evidence" value="ECO:0007669"/>
    <property type="project" value="UniProtKB-EC"/>
</dbReference>
<feature type="region of interest" description="Disordered" evidence="13">
    <location>
        <begin position="107"/>
        <end position="150"/>
    </location>
</feature>
<keyword evidence="5" id="KW-0418">Kinase</keyword>
<evidence type="ECO:0000256" key="5">
    <source>
        <dbReference type="ARBA" id="ARBA00022777"/>
    </source>
</evidence>
<keyword evidence="14" id="KW-0812">Transmembrane</keyword>
<evidence type="ECO:0000256" key="6">
    <source>
        <dbReference type="ARBA" id="ARBA00022840"/>
    </source>
</evidence>
<sequence>MVFKHLMTSTFKKIGWKHILDTVHQPSFSAIAHSKHDRLLKFSDHNLKMLMLLKYRKSCCFALMILGVIWRVTLLKCSFGIQTKDGRLEFKRFHKTIWGGAGPQGIGRASAMGAQQGKDTRCGSGSSVSSTRGKPAKHYQRSKASSKESRSSLAAGNVFAEHNEALLQSRPLPQIPDISDDLRSLPPPAEGASRWMSKENLLSQDDQDASLFVALYDFQSGGENQLSLRKGQQVRVLSYNKTGEWCEAQSWNGLVGWVPSNYITPVNSLEKHSWYHGPISRNAAEYLLSSGINGSFLVRESESSPGQRSISVRYEGRVYHYRINEDSDGKVFVTSECPFNTLAELVHHHSLHTDGLITVLLYPAPKRNKPTVFALSPEPDEWEIERTDIVMKHRLGGGQYGDVYEAVWKRYNMTVAVKTLKEDTMALKDFLEEASIMKEMKHPNLVQLLGVCTREPPFYIITEFMQHGNLLDFLRSTTRDNINAIILMHMATQISSAMSYLEDRCFIHRDLAARNCLVGDGHLVKVADFGLARLMRDDTYTAHAGAKFPIKWTAPEGLAYNKFSTKSDVWAFGILLWEIATYGMSPYPGVELTDVYHMLESGYRMECPAGCPSRIYDLMKECWLWEPNDRPTFKDIHDILENMFQNSNIIEDMQLVRYRDRLNPMEAAGVYKIPFLNQEEVEKQLEKKLASGLCKSGSISSSKSHSQNMGPELENNVMASESQNIFSVKSVFVQLSRSSPRYKHMFAPPPKRTSSFKENSYPDDLDKVEDSMYFRESPDVKFDAGAEDFDGCNDIPKGDDRGSEKDDSGVAASSPDDSSVQMKKSKKNRSSPKDKKNDSKKVKVAALEVQNVKKAINRYGTLPKGARIGAYLDSLRQHGLHEGTTCPPETIMEGELECLREISEEVHVDRRVSGSVTNLSRLEISSRHMTGMRYDLENKSIRNSHRFFMRQKSDLTHNKMNDVLETFSITESHHMRSRKPILGDRFFPNKKDKKSESLTCIREPMELLGNVSNIFTNNTNHHASWENVVANNCLSSSTNNVFEADRLDWDMHKRNLKKRAFNKPAGKGQNGESPQLMYNQHKAIECNSSGNMQPLPNNCKDKKVKSTNHFANSSKLAPVTDLSDENLFSESEESFSSPDDIDNLAKVPILDANELKLSSQSLVLGSEVVIPAPEGFQNTIGADEEDCLAGLEKLNVKSEVNGATETTKPQIKKKPNLLKNSLFKKISEDSIDPDDVKHERSKSDAFVNDKAALLKKEPNGRRHSSGCVKNFKKLFERDFAIYDKVAKSSDGNGSPDLPDEEDSSEGKVYSHNKKRLQNDAKANKASPEVGFGNVNNPLEENDNSFFPPPPPPEELALVDDIPLNNPPAITAKDTTKANHIPPPPTNPEKKLCESDRKQLLDIYKTIDEMIARLRNSPHGNATKVAQLTEKIALLQSTCDRLAPNIPAQEQFHFAELVSCLESQKGRFTSFSSKCSGDVKLLTEITGTVRDLINVAQR</sequence>
<comment type="catalytic activity">
    <reaction evidence="9">
        <text>L-tyrosyl-[protein] + ATP = O-phospho-L-tyrosyl-[protein] + ADP + H(+)</text>
        <dbReference type="Rhea" id="RHEA:10596"/>
        <dbReference type="Rhea" id="RHEA-COMP:10136"/>
        <dbReference type="Rhea" id="RHEA-COMP:20101"/>
        <dbReference type="ChEBI" id="CHEBI:15378"/>
        <dbReference type="ChEBI" id="CHEBI:30616"/>
        <dbReference type="ChEBI" id="CHEBI:46858"/>
        <dbReference type="ChEBI" id="CHEBI:61978"/>
        <dbReference type="ChEBI" id="CHEBI:456216"/>
        <dbReference type="EC" id="2.7.10.2"/>
    </reaction>
</comment>
<keyword evidence="2 11" id="KW-0728">SH3 domain</keyword>
<dbReference type="FunFam" id="3.30.200.20:FF:000037">
    <property type="entry name" value="Tyrosine-protein kinase"/>
    <property type="match status" value="1"/>
</dbReference>
<evidence type="ECO:0000256" key="9">
    <source>
        <dbReference type="ARBA" id="ARBA00051245"/>
    </source>
</evidence>
<dbReference type="EMBL" id="JAFNEN010000483">
    <property type="protein sequence ID" value="KAG8182031.1"/>
    <property type="molecule type" value="Genomic_DNA"/>
</dbReference>
<dbReference type="Pfam" id="PF00017">
    <property type="entry name" value="SH2"/>
    <property type="match status" value="1"/>
</dbReference>
<evidence type="ECO:0000256" key="4">
    <source>
        <dbReference type="ARBA" id="ARBA00022741"/>
    </source>
</evidence>
<keyword evidence="7 10" id="KW-0727">SH2 domain</keyword>
<protein>
    <recommendedName>
        <fullName evidence="1">non-specific protein-tyrosine kinase</fullName>
        <ecNumber evidence="1">2.7.10.2</ecNumber>
    </recommendedName>
</protein>
<evidence type="ECO:0000256" key="2">
    <source>
        <dbReference type="ARBA" id="ARBA00022443"/>
    </source>
</evidence>
<feature type="binding site" evidence="12">
    <location>
        <position position="428"/>
    </location>
    <ligand>
        <name>ATP</name>
        <dbReference type="ChEBI" id="CHEBI:30616"/>
    </ligand>
</feature>
<dbReference type="InterPro" id="IPR020635">
    <property type="entry name" value="Tyr_kinase_cat_dom"/>
</dbReference>
<dbReference type="InterPro" id="IPR001245">
    <property type="entry name" value="Ser-Thr/Tyr_kinase_cat_dom"/>
</dbReference>
<keyword evidence="3" id="KW-0808">Transferase</keyword>
<keyword evidence="19" id="KW-1185">Reference proteome</keyword>
<dbReference type="InterPro" id="IPR001452">
    <property type="entry name" value="SH3_domain"/>
</dbReference>
<dbReference type="InterPro" id="IPR035837">
    <property type="entry name" value="ABL_SH2"/>
</dbReference>
<evidence type="ECO:0000256" key="1">
    <source>
        <dbReference type="ARBA" id="ARBA00011903"/>
    </source>
</evidence>
<feature type="compositionally biased region" description="Basic and acidic residues" evidence="13">
    <location>
        <begin position="831"/>
        <end position="841"/>
    </location>
</feature>
<dbReference type="PROSITE" id="PS00107">
    <property type="entry name" value="PROTEIN_KINASE_ATP"/>
    <property type="match status" value="1"/>
</dbReference>
<dbReference type="FunFam" id="1.10.510.10:FF:000052">
    <property type="entry name" value="Tyrosine-protein kinase"/>
    <property type="match status" value="1"/>
</dbReference>
<feature type="compositionally biased region" description="Polar residues" evidence="13">
    <location>
        <begin position="123"/>
        <end position="132"/>
    </location>
</feature>
<evidence type="ECO:0000256" key="8">
    <source>
        <dbReference type="ARBA" id="ARBA00023137"/>
    </source>
</evidence>
<feature type="compositionally biased region" description="Basic and acidic residues" evidence="13">
    <location>
        <begin position="796"/>
        <end position="808"/>
    </location>
</feature>
<keyword evidence="8" id="KW-0829">Tyrosine-protein kinase</keyword>
<dbReference type="FunFam" id="2.30.30.40:FF:000010">
    <property type="entry name" value="Tyrosine-protein kinase"/>
    <property type="match status" value="1"/>
</dbReference>
<feature type="region of interest" description="Disordered" evidence="13">
    <location>
        <begin position="1369"/>
        <end position="1391"/>
    </location>
</feature>
<dbReference type="InterPro" id="IPR017441">
    <property type="entry name" value="Protein_kinase_ATP_BS"/>
</dbReference>
<feature type="region of interest" description="Disordered" evidence="13">
    <location>
        <begin position="741"/>
        <end position="762"/>
    </location>
</feature>
<reference evidence="18 19" key="1">
    <citation type="journal article" date="2022" name="Nat. Ecol. Evol.">
        <title>A masculinizing supergene underlies an exaggerated male reproductive morph in a spider.</title>
        <authorList>
            <person name="Hendrickx F."/>
            <person name="De Corte Z."/>
            <person name="Sonet G."/>
            <person name="Van Belleghem S.M."/>
            <person name="Kostlbacher S."/>
            <person name="Vangestel C."/>
        </authorList>
    </citation>
    <scope>NUCLEOTIDE SEQUENCE [LARGE SCALE GENOMIC DNA]</scope>
    <source>
        <strain evidence="18">W744_W776</strain>
    </source>
</reference>
<feature type="domain" description="Protein kinase" evidence="17">
    <location>
        <begin position="389"/>
        <end position="640"/>
    </location>
</feature>
<dbReference type="PRINTS" id="PR00401">
    <property type="entry name" value="SH2DOMAIN"/>
</dbReference>
<dbReference type="PANTHER" id="PTHR24418">
    <property type="entry name" value="TYROSINE-PROTEIN KINASE"/>
    <property type="match status" value="1"/>
</dbReference>
<dbReference type="InterPro" id="IPR008266">
    <property type="entry name" value="Tyr_kinase_AS"/>
</dbReference>
<dbReference type="InterPro" id="IPR000980">
    <property type="entry name" value="SH2"/>
</dbReference>
<dbReference type="GO" id="GO:0051129">
    <property type="term" value="P:negative regulation of cellular component organization"/>
    <property type="evidence" value="ECO:0007669"/>
    <property type="project" value="UniProtKB-ARBA"/>
</dbReference>
<accession>A0AAV6UD99</accession>
<dbReference type="PRINTS" id="PR00452">
    <property type="entry name" value="SH3DOMAIN"/>
</dbReference>
<evidence type="ECO:0000313" key="18">
    <source>
        <dbReference type="EMBL" id="KAG8182031.1"/>
    </source>
</evidence>
<dbReference type="SMART" id="SM00252">
    <property type="entry name" value="SH2"/>
    <property type="match status" value="1"/>
</dbReference>
<organism evidence="18 19">
    <name type="scientific">Oedothorax gibbosus</name>
    <dbReference type="NCBI Taxonomy" id="931172"/>
    <lineage>
        <taxon>Eukaryota</taxon>
        <taxon>Metazoa</taxon>
        <taxon>Ecdysozoa</taxon>
        <taxon>Arthropoda</taxon>
        <taxon>Chelicerata</taxon>
        <taxon>Arachnida</taxon>
        <taxon>Araneae</taxon>
        <taxon>Araneomorphae</taxon>
        <taxon>Entelegynae</taxon>
        <taxon>Araneoidea</taxon>
        <taxon>Linyphiidae</taxon>
        <taxon>Erigoninae</taxon>
        <taxon>Oedothorax</taxon>
    </lineage>
</organism>
<evidence type="ECO:0000256" key="3">
    <source>
        <dbReference type="ARBA" id="ARBA00022679"/>
    </source>
</evidence>
<dbReference type="InterPro" id="IPR015015">
    <property type="entry name" value="F-actin-binding"/>
</dbReference>
<name>A0AAV6UD99_9ARAC</name>
<dbReference type="SUPFAM" id="SSF56112">
    <property type="entry name" value="Protein kinase-like (PK-like)"/>
    <property type="match status" value="1"/>
</dbReference>
<dbReference type="PROSITE" id="PS50001">
    <property type="entry name" value="SH2"/>
    <property type="match status" value="1"/>
</dbReference>
<evidence type="ECO:0000256" key="7">
    <source>
        <dbReference type="ARBA" id="ARBA00022999"/>
    </source>
</evidence>
<dbReference type="SMART" id="SM00219">
    <property type="entry name" value="TyrKc"/>
    <property type="match status" value="1"/>
</dbReference>
<dbReference type="Proteomes" id="UP000827092">
    <property type="component" value="Unassembled WGS sequence"/>
</dbReference>